<dbReference type="AlphaFoldDB" id="A0AAV8Q0G6"/>
<evidence type="ECO:0000313" key="2">
    <source>
        <dbReference type="Proteomes" id="UP001222027"/>
    </source>
</evidence>
<comment type="caution">
    <text evidence="1">The sequence shown here is derived from an EMBL/GenBank/DDBJ whole genome shotgun (WGS) entry which is preliminary data.</text>
</comment>
<sequence>MNLNYVVWLTMNLRIRCSNLRIRVQREGKTLVPECYDFRFEPGSDSSESGSTQVDPNPLAIVPVSLEPLDGDSRAPEARGMAERVLSAI</sequence>
<dbReference type="EMBL" id="JAQQAF010000008">
    <property type="protein sequence ID" value="KAJ8466627.1"/>
    <property type="molecule type" value="Genomic_DNA"/>
</dbReference>
<name>A0AAV8Q0G6_ENSVE</name>
<protein>
    <submittedName>
        <fullName evidence="1">Uncharacterized protein</fullName>
    </submittedName>
</protein>
<organism evidence="1 2">
    <name type="scientific">Ensete ventricosum</name>
    <name type="common">Abyssinian banana</name>
    <name type="synonym">Musa ensete</name>
    <dbReference type="NCBI Taxonomy" id="4639"/>
    <lineage>
        <taxon>Eukaryota</taxon>
        <taxon>Viridiplantae</taxon>
        <taxon>Streptophyta</taxon>
        <taxon>Embryophyta</taxon>
        <taxon>Tracheophyta</taxon>
        <taxon>Spermatophyta</taxon>
        <taxon>Magnoliopsida</taxon>
        <taxon>Liliopsida</taxon>
        <taxon>Zingiberales</taxon>
        <taxon>Musaceae</taxon>
        <taxon>Ensete</taxon>
    </lineage>
</organism>
<evidence type="ECO:0000313" key="1">
    <source>
        <dbReference type="EMBL" id="KAJ8466627.1"/>
    </source>
</evidence>
<accession>A0AAV8Q0G6</accession>
<dbReference type="Proteomes" id="UP001222027">
    <property type="component" value="Unassembled WGS sequence"/>
</dbReference>
<proteinExistence type="predicted"/>
<reference evidence="1 2" key="1">
    <citation type="submission" date="2022-12" db="EMBL/GenBank/DDBJ databases">
        <title>Chromosome-scale assembly of the Ensete ventricosum genome.</title>
        <authorList>
            <person name="Dussert Y."/>
            <person name="Stocks J."/>
            <person name="Wendawek A."/>
            <person name="Woldeyes F."/>
            <person name="Nichols R.A."/>
            <person name="Borrell J.S."/>
        </authorList>
    </citation>
    <scope>NUCLEOTIDE SEQUENCE [LARGE SCALE GENOMIC DNA]</scope>
    <source>
        <strain evidence="2">cv. Maze</strain>
        <tissue evidence="1">Seeds</tissue>
    </source>
</reference>
<keyword evidence="2" id="KW-1185">Reference proteome</keyword>
<gene>
    <name evidence="1" type="ORF">OPV22_029179</name>
</gene>